<evidence type="ECO:0000256" key="1">
    <source>
        <dbReference type="ARBA" id="ARBA00004651"/>
    </source>
</evidence>
<dbReference type="InParanoid" id="C1F246"/>
<name>C1F246_ACIC5</name>
<organism evidence="8 9">
    <name type="scientific">Acidobacterium capsulatum (strain ATCC 51196 / DSM 11244 / BCRC 80197 / JCM 7670 / NBRC 15755 / NCIMB 13165 / 161)</name>
    <dbReference type="NCBI Taxonomy" id="240015"/>
    <lineage>
        <taxon>Bacteria</taxon>
        <taxon>Pseudomonadati</taxon>
        <taxon>Acidobacteriota</taxon>
        <taxon>Terriglobia</taxon>
        <taxon>Terriglobales</taxon>
        <taxon>Acidobacteriaceae</taxon>
        <taxon>Acidobacterium</taxon>
    </lineage>
</organism>
<keyword evidence="3 6" id="KW-0812">Transmembrane</keyword>
<comment type="subcellular location">
    <subcellularLocation>
        <location evidence="1">Cell membrane</location>
        <topology evidence="1">Multi-pass membrane protein</topology>
    </subcellularLocation>
</comment>
<dbReference type="AlphaFoldDB" id="C1F246"/>
<dbReference type="PANTHER" id="PTHR42709">
    <property type="entry name" value="ALKALINE PHOSPHATASE LIKE PROTEIN"/>
    <property type="match status" value="1"/>
</dbReference>
<keyword evidence="2" id="KW-1003">Cell membrane</keyword>
<keyword evidence="4 6" id="KW-1133">Transmembrane helix</keyword>
<dbReference type="Pfam" id="PF09335">
    <property type="entry name" value="VTT_dom"/>
    <property type="match status" value="1"/>
</dbReference>
<evidence type="ECO:0000256" key="4">
    <source>
        <dbReference type="ARBA" id="ARBA00022989"/>
    </source>
</evidence>
<evidence type="ECO:0000313" key="9">
    <source>
        <dbReference type="Proteomes" id="UP000002207"/>
    </source>
</evidence>
<dbReference type="HOGENOM" id="CLU_044208_1_2_0"/>
<dbReference type="eggNOG" id="COG0586">
    <property type="taxonomic scope" value="Bacteria"/>
</dbReference>
<sequence>MSEKILALLAHFIISVISSTGYTGVGLLMAIESACIPLPSEVIMPFAGYLVEMGRLNLFWVATAGAIGCNLGSAIAYWIGAWGGRPFIERYGRFVLLSTHDLDRTERFFERYGSITVFVGRLLPVVRTFIALPAGMARMRQWRFHLYTFLGSWPWCFVLAYVGVRLGRAWDTDPRFKAIFHRFHLGVEIVVLLGLVWFVWSHWKTRERPTQA</sequence>
<dbReference type="RefSeq" id="WP_015895879.1">
    <property type="nucleotide sequence ID" value="NC_012483.1"/>
</dbReference>
<evidence type="ECO:0000256" key="5">
    <source>
        <dbReference type="ARBA" id="ARBA00023136"/>
    </source>
</evidence>
<feature type="domain" description="VTT" evidence="7">
    <location>
        <begin position="38"/>
        <end position="163"/>
    </location>
</feature>
<dbReference type="InterPro" id="IPR051311">
    <property type="entry name" value="DedA_domain"/>
</dbReference>
<feature type="transmembrane region" description="Helical" evidence="6">
    <location>
        <begin position="144"/>
        <end position="164"/>
    </location>
</feature>
<feature type="transmembrane region" description="Helical" evidence="6">
    <location>
        <begin position="58"/>
        <end position="80"/>
    </location>
</feature>
<proteinExistence type="predicted"/>
<dbReference type="Proteomes" id="UP000002207">
    <property type="component" value="Chromosome"/>
</dbReference>
<dbReference type="GO" id="GO:0005886">
    <property type="term" value="C:plasma membrane"/>
    <property type="evidence" value="ECO:0007669"/>
    <property type="project" value="UniProtKB-SubCell"/>
</dbReference>
<dbReference type="OrthoDB" id="9813426at2"/>
<evidence type="ECO:0000256" key="6">
    <source>
        <dbReference type="SAM" id="Phobius"/>
    </source>
</evidence>
<keyword evidence="9" id="KW-1185">Reference proteome</keyword>
<evidence type="ECO:0000256" key="3">
    <source>
        <dbReference type="ARBA" id="ARBA00022692"/>
    </source>
</evidence>
<evidence type="ECO:0000259" key="7">
    <source>
        <dbReference type="Pfam" id="PF09335"/>
    </source>
</evidence>
<evidence type="ECO:0000256" key="2">
    <source>
        <dbReference type="ARBA" id="ARBA00022475"/>
    </source>
</evidence>
<gene>
    <name evidence="8" type="ordered locus">ACP_0706</name>
</gene>
<protein>
    <submittedName>
        <fullName evidence="8">DedA family protein</fullName>
    </submittedName>
</protein>
<dbReference type="EMBL" id="CP001472">
    <property type="protein sequence ID" value="ACO32419.1"/>
    <property type="molecule type" value="Genomic_DNA"/>
</dbReference>
<dbReference type="STRING" id="240015.ACP_0706"/>
<evidence type="ECO:0000313" key="8">
    <source>
        <dbReference type="EMBL" id="ACO32419.1"/>
    </source>
</evidence>
<accession>C1F246</accession>
<dbReference type="KEGG" id="aca:ACP_0706"/>
<reference evidence="8 9" key="1">
    <citation type="journal article" date="2009" name="Appl. Environ. Microbiol.">
        <title>Three genomes from the phylum Acidobacteria provide insight into the lifestyles of these microorganisms in soils.</title>
        <authorList>
            <person name="Ward N.L."/>
            <person name="Challacombe J.F."/>
            <person name="Janssen P.H."/>
            <person name="Henrissat B."/>
            <person name="Coutinho P.M."/>
            <person name="Wu M."/>
            <person name="Xie G."/>
            <person name="Haft D.H."/>
            <person name="Sait M."/>
            <person name="Badger J."/>
            <person name="Barabote R.D."/>
            <person name="Bradley B."/>
            <person name="Brettin T.S."/>
            <person name="Brinkac L.M."/>
            <person name="Bruce D."/>
            <person name="Creasy T."/>
            <person name="Daugherty S.C."/>
            <person name="Davidsen T.M."/>
            <person name="DeBoy R.T."/>
            <person name="Detter J.C."/>
            <person name="Dodson R.J."/>
            <person name="Durkin A.S."/>
            <person name="Ganapathy A."/>
            <person name="Gwinn-Giglio M."/>
            <person name="Han C.S."/>
            <person name="Khouri H."/>
            <person name="Kiss H."/>
            <person name="Kothari S.P."/>
            <person name="Madupu R."/>
            <person name="Nelson K.E."/>
            <person name="Nelson W.C."/>
            <person name="Paulsen I."/>
            <person name="Penn K."/>
            <person name="Ren Q."/>
            <person name="Rosovitz M.J."/>
            <person name="Selengut J.D."/>
            <person name="Shrivastava S."/>
            <person name="Sullivan S.A."/>
            <person name="Tapia R."/>
            <person name="Thompson L.S."/>
            <person name="Watkins K.L."/>
            <person name="Yang Q."/>
            <person name="Yu C."/>
            <person name="Zafar N."/>
            <person name="Zhou L."/>
            <person name="Kuske C.R."/>
        </authorList>
    </citation>
    <scope>NUCLEOTIDE SEQUENCE [LARGE SCALE GENOMIC DNA]</scope>
    <source>
        <strain evidence="9">ATCC 51196 / DSM 11244 / BCRC 80197 / JCM 7670 / NBRC 15755 / NCIMB 13165 / 161</strain>
    </source>
</reference>
<dbReference type="InterPro" id="IPR032816">
    <property type="entry name" value="VTT_dom"/>
</dbReference>
<dbReference type="PANTHER" id="PTHR42709:SF6">
    <property type="entry name" value="UNDECAPRENYL PHOSPHATE TRANSPORTER A"/>
    <property type="match status" value="1"/>
</dbReference>
<feature type="transmembrane region" description="Helical" evidence="6">
    <location>
        <begin position="185"/>
        <end position="203"/>
    </location>
</feature>
<keyword evidence="5 6" id="KW-0472">Membrane</keyword>